<dbReference type="GO" id="GO:0005524">
    <property type="term" value="F:ATP binding"/>
    <property type="evidence" value="ECO:0007669"/>
    <property type="project" value="UniProtKB-UniRule"/>
</dbReference>
<keyword evidence="7 10" id="KW-0215">Deoxyribonucleotide synthesis</keyword>
<dbReference type="Proteomes" id="UP000094801">
    <property type="component" value="Unassembled WGS sequence"/>
</dbReference>
<evidence type="ECO:0000313" key="14">
    <source>
        <dbReference type="Proteomes" id="UP000094801"/>
    </source>
</evidence>
<dbReference type="AlphaFoldDB" id="A0A1E4SXL6"/>
<dbReference type="UniPathway" id="UPA00326"/>
<organism evidence="13 14">
    <name type="scientific">[Candida] arabinofermentans NRRL YB-2248</name>
    <dbReference type="NCBI Taxonomy" id="983967"/>
    <lineage>
        <taxon>Eukaryota</taxon>
        <taxon>Fungi</taxon>
        <taxon>Dikarya</taxon>
        <taxon>Ascomycota</taxon>
        <taxon>Saccharomycotina</taxon>
        <taxon>Pichiomycetes</taxon>
        <taxon>Pichiales</taxon>
        <taxon>Pichiaceae</taxon>
        <taxon>Ogataea</taxon>
        <taxon>Ogataea/Candida clade</taxon>
    </lineage>
</organism>
<evidence type="ECO:0000256" key="7">
    <source>
        <dbReference type="ARBA" id="ARBA00023116"/>
    </source>
</evidence>
<keyword evidence="3" id="KW-0021">Allosteric enzyme</keyword>
<dbReference type="InterPro" id="IPR013346">
    <property type="entry name" value="NrdE_NrdA_C"/>
</dbReference>
<evidence type="ECO:0000256" key="5">
    <source>
        <dbReference type="ARBA" id="ARBA00022840"/>
    </source>
</evidence>
<dbReference type="CDD" id="cd01679">
    <property type="entry name" value="RNR_I"/>
    <property type="match status" value="1"/>
</dbReference>
<dbReference type="PANTHER" id="PTHR11573">
    <property type="entry name" value="RIBONUCLEOSIDE-DIPHOSPHATE REDUCTASE LARGE CHAIN"/>
    <property type="match status" value="1"/>
</dbReference>
<dbReference type="OrthoDB" id="3000483at2759"/>
<evidence type="ECO:0000256" key="9">
    <source>
        <dbReference type="PROSITE-ProRule" id="PRU00492"/>
    </source>
</evidence>
<evidence type="ECO:0000256" key="1">
    <source>
        <dbReference type="ARBA" id="ARBA00010406"/>
    </source>
</evidence>
<evidence type="ECO:0000256" key="11">
    <source>
        <dbReference type="SAM" id="MobiDB-lite"/>
    </source>
</evidence>
<keyword evidence="4 9" id="KW-0547">Nucleotide-binding</keyword>
<protein>
    <recommendedName>
        <fullName evidence="2 10">Ribonucleoside-diphosphate reductase</fullName>
        <ecNumber evidence="2 10">1.17.4.1</ecNumber>
    </recommendedName>
</protein>
<dbReference type="PROSITE" id="PS51161">
    <property type="entry name" value="ATP_CONE"/>
    <property type="match status" value="1"/>
</dbReference>
<dbReference type="STRING" id="983967.A0A1E4SXL6"/>
<accession>A0A1E4SXL6</accession>
<comment type="similarity">
    <text evidence="1 10">Belongs to the ribonucleoside diphosphate reductase large chain family.</text>
</comment>
<evidence type="ECO:0000259" key="12">
    <source>
        <dbReference type="PROSITE" id="PS51161"/>
    </source>
</evidence>
<dbReference type="InterPro" id="IPR005144">
    <property type="entry name" value="ATP-cone_dom"/>
</dbReference>
<dbReference type="EC" id="1.17.4.1" evidence="2 10"/>
<feature type="domain" description="ATP-cone" evidence="12">
    <location>
        <begin position="9"/>
        <end position="99"/>
    </location>
</feature>
<evidence type="ECO:0000256" key="10">
    <source>
        <dbReference type="RuleBase" id="RU003410"/>
    </source>
</evidence>
<name>A0A1E4SXL6_9ASCO</name>
<sequence length="845" mass="95852">MTAKIRTTVHNTKKGEESEFSKARLLSTLQKHSKDLNTEFIHLQEIVDKVSQCLPDSLTVNELIELTSEIIASLTTRHYDHSMLASRLLSSKLQKELPRTFSENIRYMRDYSPSKFKRCRKLVSEKLYNNAMKYKEIIDEAIDQTRDYTLDYFAIKTLAKSYLLKIEGKPCETPQYMFMRVAIGIHESDIKLAIETYNLMSKKYFIHASPTLFNAGTDSPHLSSCFLLAMEGDSIDEIFKTVHKSALISKASGGIGMHVSNIRSEGSYIAGTNGTSSGLVPMLQVFNSTAKYVDQGGNKRPGAICIYLEPWHSDILDFLDMRKNHGKEEKRARDLFYALWISDLFMQKVEKGEDWCLFSEDECPGLSDCYGQEFEKLYNKYEEEGRYKKKIKAQTLWHSILVSQTETGNPFILYKDACNEKSNQKNLGTIKSSNLCCEIVEYSSKDETAVCNLGSLALPSFIKSTGDNISYDFRLLHKVCKVLAKNLNKIIDVGDYPIPEAKRSNMRHRPIAIGVQGLADVFQELRLPFGSPESRALNIQIFETIYHASLEASVELAVLNGPYSSYEGSPVSEGILQYDMWGKQPTDLWEWDTLKSQIKRHGVRNSLLVALMPTASTSQILGFTECFEPITSNIYTRRVLSGEFQIVNKYLLKDLVDIGLWSEETKNLIVLNNGSIQDIDGIPDEIKELYKTVWEIPQKVLIDMSVDRAPFVDQSQSLNLFLKEPTMSKLTSMHFYAWRKGLKTGMYYLRTQAASSAIKFTLDPTLNKLKNGSKRSSSEPATLNVKYLKRQKYVSYDSKSDAETDGDDYLASKVNSKSKPSHDIFDEKVIACNIKEPQNCDSCSG</sequence>
<dbReference type="InterPro" id="IPR008926">
    <property type="entry name" value="RNR_R1-su_N"/>
</dbReference>
<dbReference type="PROSITE" id="PS00089">
    <property type="entry name" value="RIBORED_LARGE"/>
    <property type="match status" value="1"/>
</dbReference>
<dbReference type="EMBL" id="KV453858">
    <property type="protein sequence ID" value="ODV84192.1"/>
    <property type="molecule type" value="Genomic_DNA"/>
</dbReference>
<evidence type="ECO:0000313" key="13">
    <source>
        <dbReference type="EMBL" id="ODV84192.1"/>
    </source>
</evidence>
<dbReference type="InterPro" id="IPR000788">
    <property type="entry name" value="RNR_lg_C"/>
</dbReference>
<feature type="region of interest" description="Disordered" evidence="11">
    <location>
        <begin position="798"/>
        <end position="820"/>
    </location>
</feature>
<dbReference type="PRINTS" id="PR01183">
    <property type="entry name" value="RIBORDTASEM1"/>
</dbReference>
<evidence type="ECO:0000256" key="4">
    <source>
        <dbReference type="ARBA" id="ARBA00022741"/>
    </source>
</evidence>
<dbReference type="Pfam" id="PF02867">
    <property type="entry name" value="Ribonuc_red_lgC"/>
    <property type="match status" value="1"/>
</dbReference>
<dbReference type="GO" id="GO:0009263">
    <property type="term" value="P:deoxyribonucleotide biosynthetic process"/>
    <property type="evidence" value="ECO:0007669"/>
    <property type="project" value="UniProtKB-KW"/>
</dbReference>
<evidence type="ECO:0000256" key="3">
    <source>
        <dbReference type="ARBA" id="ARBA00022533"/>
    </source>
</evidence>
<reference evidence="14" key="1">
    <citation type="submission" date="2016-04" db="EMBL/GenBank/DDBJ databases">
        <title>Comparative genomics of biotechnologically important yeasts.</title>
        <authorList>
            <consortium name="DOE Joint Genome Institute"/>
            <person name="Riley R."/>
            <person name="Haridas S."/>
            <person name="Wolfe K.H."/>
            <person name="Lopes M.R."/>
            <person name="Hittinger C.T."/>
            <person name="Goker M."/>
            <person name="Salamov A."/>
            <person name="Wisecaver J."/>
            <person name="Long T.M."/>
            <person name="Aerts A.L."/>
            <person name="Barry K."/>
            <person name="Choi C."/>
            <person name="Clum A."/>
            <person name="Coughlan A.Y."/>
            <person name="Deshpande S."/>
            <person name="Douglass A.P."/>
            <person name="Hanson S.J."/>
            <person name="Klenk H.-P."/>
            <person name="Labutti K."/>
            <person name="Lapidus A."/>
            <person name="Lindquist E."/>
            <person name="Lipzen A."/>
            <person name="Meier-Kolthoff J.P."/>
            <person name="Ohm R.A."/>
            <person name="Otillar R.P."/>
            <person name="Pangilinan J."/>
            <person name="Peng Y."/>
            <person name="Rokas A."/>
            <person name="Rosa C.A."/>
            <person name="Scheuner C."/>
            <person name="Sibirny A.A."/>
            <person name="Slot J.C."/>
            <person name="Stielow J.B."/>
            <person name="Sun H."/>
            <person name="Kurtzman C.P."/>
            <person name="Blackwell M."/>
            <person name="Grigoriev I.V."/>
            <person name="Jeffries T.W."/>
        </authorList>
    </citation>
    <scope>NUCLEOTIDE SEQUENCE [LARGE SCALE GENOMIC DNA]</scope>
    <source>
        <strain evidence="14">NRRL YB-2248</strain>
    </source>
</reference>
<keyword evidence="14" id="KW-1185">Reference proteome</keyword>
<dbReference type="PANTHER" id="PTHR11573:SF28">
    <property type="entry name" value="RIBONUCLEOSIDE-DIPHOSPHATE REDUCTASE"/>
    <property type="match status" value="1"/>
</dbReference>
<keyword evidence="6 10" id="KW-0560">Oxidoreductase</keyword>
<gene>
    <name evidence="13" type="ORF">CANARDRAFT_29345</name>
</gene>
<keyword evidence="5 9" id="KW-0067">ATP-binding</keyword>
<dbReference type="SUPFAM" id="SSF51998">
    <property type="entry name" value="PFL-like glycyl radical enzymes"/>
    <property type="match status" value="1"/>
</dbReference>
<dbReference type="NCBIfam" id="TIGR02506">
    <property type="entry name" value="NrdE_NrdA"/>
    <property type="match status" value="1"/>
</dbReference>
<evidence type="ECO:0000256" key="8">
    <source>
        <dbReference type="ARBA" id="ARBA00024942"/>
    </source>
</evidence>
<comment type="function">
    <text evidence="8 10">Provides the precursors necessary for DNA synthesis. Catalyzes the biosynthesis of deoxyribonucleotides from the corresponding ribonucleotides.</text>
</comment>
<evidence type="ECO:0000256" key="2">
    <source>
        <dbReference type="ARBA" id="ARBA00012274"/>
    </source>
</evidence>
<dbReference type="InterPro" id="IPR039718">
    <property type="entry name" value="Rrm1"/>
</dbReference>
<dbReference type="GO" id="GO:0004748">
    <property type="term" value="F:ribonucleoside-diphosphate reductase activity, thioredoxin disulfide as acceptor"/>
    <property type="evidence" value="ECO:0007669"/>
    <property type="project" value="UniProtKB-EC"/>
</dbReference>
<dbReference type="InterPro" id="IPR013509">
    <property type="entry name" value="RNR_lsu_N"/>
</dbReference>
<dbReference type="Gene3D" id="3.20.70.20">
    <property type="match status" value="1"/>
</dbReference>
<dbReference type="SUPFAM" id="SSF48168">
    <property type="entry name" value="R1 subunit of ribonucleotide reductase, N-terminal domain"/>
    <property type="match status" value="1"/>
</dbReference>
<proteinExistence type="inferred from homology"/>
<dbReference type="GO" id="GO:0005971">
    <property type="term" value="C:ribonucleoside-diphosphate reductase complex"/>
    <property type="evidence" value="ECO:0007669"/>
    <property type="project" value="TreeGrafter"/>
</dbReference>
<comment type="catalytic activity">
    <reaction evidence="10">
        <text>a 2'-deoxyribonucleoside 5'-diphosphate + [thioredoxin]-disulfide + H2O = a ribonucleoside 5'-diphosphate + [thioredoxin]-dithiol</text>
        <dbReference type="Rhea" id="RHEA:23252"/>
        <dbReference type="Rhea" id="RHEA-COMP:10698"/>
        <dbReference type="Rhea" id="RHEA-COMP:10700"/>
        <dbReference type="ChEBI" id="CHEBI:15377"/>
        <dbReference type="ChEBI" id="CHEBI:29950"/>
        <dbReference type="ChEBI" id="CHEBI:50058"/>
        <dbReference type="ChEBI" id="CHEBI:57930"/>
        <dbReference type="ChEBI" id="CHEBI:73316"/>
        <dbReference type="EC" id="1.17.4.1"/>
    </reaction>
</comment>
<dbReference type="Pfam" id="PF00317">
    <property type="entry name" value="Ribonuc_red_lgN"/>
    <property type="match status" value="1"/>
</dbReference>
<evidence type="ECO:0000256" key="6">
    <source>
        <dbReference type="ARBA" id="ARBA00023002"/>
    </source>
</evidence>